<evidence type="ECO:0000256" key="1">
    <source>
        <dbReference type="ARBA" id="ARBA00004236"/>
    </source>
</evidence>
<dbReference type="Proteomes" id="UP000712600">
    <property type="component" value="Unassembled WGS sequence"/>
</dbReference>
<dbReference type="PANTHER" id="PTHR35129:SF1">
    <property type="entry name" value="GUANINE NUCLEOTIDE-BINDING PROTEIN SUBUNIT GAMMA 1"/>
    <property type="match status" value="1"/>
</dbReference>
<organism evidence="8 9">
    <name type="scientific">Brassica cretica</name>
    <name type="common">Mustard</name>
    <dbReference type="NCBI Taxonomy" id="69181"/>
    <lineage>
        <taxon>Eukaryota</taxon>
        <taxon>Viridiplantae</taxon>
        <taxon>Streptophyta</taxon>
        <taxon>Embryophyta</taxon>
        <taxon>Tracheophyta</taxon>
        <taxon>Spermatophyta</taxon>
        <taxon>Magnoliopsida</taxon>
        <taxon>eudicotyledons</taxon>
        <taxon>Gunneridae</taxon>
        <taxon>Pentapetalae</taxon>
        <taxon>rosids</taxon>
        <taxon>malvids</taxon>
        <taxon>Brassicales</taxon>
        <taxon>Brassicaceae</taxon>
        <taxon>Brassiceae</taxon>
        <taxon>Brassica</taxon>
    </lineage>
</organism>
<evidence type="ECO:0000256" key="5">
    <source>
        <dbReference type="ARBA" id="ARBA00023224"/>
    </source>
</evidence>
<dbReference type="Pfam" id="PF00631">
    <property type="entry name" value="G-gamma"/>
    <property type="match status" value="1"/>
</dbReference>
<sequence>MSFSVTLHVSAAFPFVNKSRIVVGPAEMELEDGDARGKHRILAELGRVEEEVRFLEKELEELGQTDTVPTVCEELLCLIEKAPDPLLPLTNGPLNLGWDRWFQGPDGGDGCRCFML</sequence>
<evidence type="ECO:0000256" key="3">
    <source>
        <dbReference type="ARBA" id="ARBA00023054"/>
    </source>
</evidence>
<dbReference type="InterPro" id="IPR045878">
    <property type="entry name" value="GG1/2"/>
</dbReference>
<evidence type="ECO:0000313" key="9">
    <source>
        <dbReference type="Proteomes" id="UP000712600"/>
    </source>
</evidence>
<dbReference type="EMBL" id="QGKX02000095">
    <property type="protein sequence ID" value="KAF3574146.1"/>
    <property type="molecule type" value="Genomic_DNA"/>
</dbReference>
<evidence type="ECO:0000256" key="2">
    <source>
        <dbReference type="ARBA" id="ARBA00022475"/>
    </source>
</evidence>
<feature type="coiled-coil region" evidence="6">
    <location>
        <begin position="38"/>
        <end position="65"/>
    </location>
</feature>
<proteinExistence type="predicted"/>
<protein>
    <recommendedName>
        <fullName evidence="7">G protein gamma domain-containing protein</fullName>
    </recommendedName>
</protein>
<comment type="caution">
    <text evidence="8">The sequence shown here is derived from an EMBL/GenBank/DDBJ whole genome shotgun (WGS) entry which is preliminary data.</text>
</comment>
<feature type="domain" description="G protein gamma" evidence="7">
    <location>
        <begin position="42"/>
        <end position="116"/>
    </location>
</feature>
<dbReference type="GO" id="GO:0005886">
    <property type="term" value="C:plasma membrane"/>
    <property type="evidence" value="ECO:0007669"/>
    <property type="project" value="UniProtKB-SubCell"/>
</dbReference>
<name>A0A8S9RNC7_BRACR</name>
<comment type="subcellular location">
    <subcellularLocation>
        <location evidence="1">Cell membrane</location>
    </subcellularLocation>
</comment>
<keyword evidence="2" id="KW-1003">Cell membrane</keyword>
<reference evidence="8" key="1">
    <citation type="submission" date="2019-12" db="EMBL/GenBank/DDBJ databases">
        <title>Genome sequencing and annotation of Brassica cretica.</title>
        <authorList>
            <person name="Studholme D.J."/>
            <person name="Sarris P."/>
        </authorList>
    </citation>
    <scope>NUCLEOTIDE SEQUENCE</scope>
    <source>
        <strain evidence="8">PFS-109/04</strain>
        <tissue evidence="8">Leaf</tissue>
    </source>
</reference>
<evidence type="ECO:0000259" key="7">
    <source>
        <dbReference type="SMART" id="SM01224"/>
    </source>
</evidence>
<keyword evidence="4" id="KW-0472">Membrane</keyword>
<dbReference type="GO" id="GO:0007186">
    <property type="term" value="P:G protein-coupled receptor signaling pathway"/>
    <property type="evidence" value="ECO:0007669"/>
    <property type="project" value="InterPro"/>
</dbReference>
<evidence type="ECO:0000313" key="8">
    <source>
        <dbReference type="EMBL" id="KAF3574146.1"/>
    </source>
</evidence>
<dbReference type="AlphaFoldDB" id="A0A8S9RNC7"/>
<gene>
    <name evidence="8" type="ORF">F2Q69_00062546</name>
</gene>
<dbReference type="InterPro" id="IPR015898">
    <property type="entry name" value="G-protein_gamma-like_dom"/>
</dbReference>
<dbReference type="PANTHER" id="PTHR35129">
    <property type="entry name" value="GUANINE NUCLEOTIDE-BINDING PROTEIN SUBUNIT GAMMA 1"/>
    <property type="match status" value="1"/>
</dbReference>
<evidence type="ECO:0000256" key="6">
    <source>
        <dbReference type="SAM" id="Coils"/>
    </source>
</evidence>
<evidence type="ECO:0000256" key="4">
    <source>
        <dbReference type="ARBA" id="ARBA00023136"/>
    </source>
</evidence>
<keyword evidence="3 6" id="KW-0175">Coiled coil</keyword>
<dbReference type="SMART" id="SM01224">
    <property type="entry name" value="G_gamma"/>
    <property type="match status" value="1"/>
</dbReference>
<accession>A0A8S9RNC7</accession>
<keyword evidence="5" id="KW-0807">Transducer</keyword>